<dbReference type="STRING" id="857566.A0A1E3PJQ5"/>
<dbReference type="Gene3D" id="1.20.1050.10">
    <property type="match status" value="1"/>
</dbReference>
<dbReference type="CDD" id="cd03190">
    <property type="entry name" value="GST_C_Omega_like"/>
    <property type="match status" value="1"/>
</dbReference>
<dbReference type="PANTHER" id="PTHR32419">
    <property type="entry name" value="GLUTATHIONYL-HYDROQUINONE REDUCTASE"/>
    <property type="match status" value="1"/>
</dbReference>
<dbReference type="GO" id="GO:0004364">
    <property type="term" value="F:glutathione transferase activity"/>
    <property type="evidence" value="ECO:0007669"/>
    <property type="project" value="InterPro"/>
</dbReference>
<dbReference type="FunFam" id="3.40.30.10:FF:000162">
    <property type="entry name" value="Glutathione S-transferase Gst3"/>
    <property type="match status" value="1"/>
</dbReference>
<dbReference type="PIRSF" id="PIRSF015753">
    <property type="entry name" value="GST"/>
    <property type="match status" value="1"/>
</dbReference>
<feature type="binding site" evidence="2">
    <location>
        <begin position="131"/>
        <end position="134"/>
    </location>
    <ligand>
        <name>glutathione</name>
        <dbReference type="ChEBI" id="CHEBI:57925"/>
    </ligand>
</feature>
<dbReference type="EMBL" id="KV454409">
    <property type="protein sequence ID" value="ODQ65578.1"/>
    <property type="molecule type" value="Genomic_DNA"/>
</dbReference>
<dbReference type="PROSITE" id="PS50405">
    <property type="entry name" value="GST_CTER"/>
    <property type="match status" value="1"/>
</dbReference>
<name>A0A1E3PJQ5_9ASCO</name>
<feature type="active site" description="Proton donor/acceptor" evidence="1">
    <location>
        <position position="199"/>
    </location>
</feature>
<evidence type="ECO:0000259" key="4">
    <source>
        <dbReference type="PROSITE" id="PS50405"/>
    </source>
</evidence>
<dbReference type="SFLD" id="SFLDG01148">
    <property type="entry name" value="Xi_(cytGST)"/>
    <property type="match status" value="1"/>
</dbReference>
<evidence type="ECO:0000256" key="2">
    <source>
        <dbReference type="PIRSR" id="PIRSR015753-2"/>
    </source>
</evidence>
<feature type="active site" description="Nucleophile" evidence="1">
    <location>
        <position position="62"/>
    </location>
</feature>
<keyword evidence="6" id="KW-1185">Reference proteome</keyword>
<dbReference type="Proteomes" id="UP000095009">
    <property type="component" value="Unassembled WGS sequence"/>
</dbReference>
<dbReference type="AlphaFoldDB" id="A0A1E3PJQ5"/>
<sequence length="330" mass="38775">MSNLANPTSTEAPKKPVFMDFAAKDGEYKRKASSFRDQISRKAGAKFAPEKGRYHLYVSFACPWAHRTLITRKLKGLEDIIYVSVVDWFFDNNGWRFDPEGKIPGSTKDDLYNVKYLGDLYRKAEPGYEGRFTVPVLWDKKTETIVNNESSEIIRMLFTEFDDIIDEKYRGINYYPENLRSQIDEINGWIYDDINNGVYKTGFATKQEVYEDHVTILFKSLDRIETILKNSDGPYLLGKEFTEADLRLYPTIVRFDPVYVQHFKCNIGMIRHDFPHIHKWLRHLYWDIPAFKDTTNFEHIKNHYSKTHVKYNPFGITPLGPVPHIYPKEK</sequence>
<proteinExistence type="predicted"/>
<dbReference type="OrthoDB" id="2309723at2759"/>
<feature type="site" description="Lowers pKa of active site Cys" evidence="3">
    <location>
        <position position="304"/>
    </location>
</feature>
<organism evidence="5 6">
    <name type="scientific">Nadsonia fulvescens var. elongata DSM 6958</name>
    <dbReference type="NCBI Taxonomy" id="857566"/>
    <lineage>
        <taxon>Eukaryota</taxon>
        <taxon>Fungi</taxon>
        <taxon>Dikarya</taxon>
        <taxon>Ascomycota</taxon>
        <taxon>Saccharomycotina</taxon>
        <taxon>Dipodascomycetes</taxon>
        <taxon>Dipodascales</taxon>
        <taxon>Dipodascales incertae sedis</taxon>
        <taxon>Nadsonia</taxon>
    </lineage>
</organism>
<dbReference type="SUPFAM" id="SSF47616">
    <property type="entry name" value="GST C-terminal domain-like"/>
    <property type="match status" value="1"/>
</dbReference>
<evidence type="ECO:0000313" key="6">
    <source>
        <dbReference type="Proteomes" id="UP000095009"/>
    </source>
</evidence>
<dbReference type="SFLD" id="SFLDG01206">
    <property type="entry name" value="Xi.1"/>
    <property type="match status" value="1"/>
</dbReference>
<feature type="site" description="Lowers pKa of active site Cys" evidence="3">
    <location>
        <position position="259"/>
    </location>
</feature>
<gene>
    <name evidence="5" type="ORF">NADFUDRAFT_46262</name>
</gene>
<dbReference type="GO" id="GO:0005737">
    <property type="term" value="C:cytoplasm"/>
    <property type="evidence" value="ECO:0007669"/>
    <property type="project" value="TreeGrafter"/>
</dbReference>
<dbReference type="InterPro" id="IPR010987">
    <property type="entry name" value="Glutathione-S-Trfase_C-like"/>
</dbReference>
<evidence type="ECO:0000256" key="1">
    <source>
        <dbReference type="PIRSR" id="PIRSR015753-1"/>
    </source>
</evidence>
<dbReference type="Pfam" id="PF13410">
    <property type="entry name" value="GST_C_2"/>
    <property type="match status" value="1"/>
</dbReference>
<dbReference type="SUPFAM" id="SSF52833">
    <property type="entry name" value="Thioredoxin-like"/>
    <property type="match status" value="1"/>
</dbReference>
<dbReference type="InterPro" id="IPR004045">
    <property type="entry name" value="Glutathione_S-Trfase_N"/>
</dbReference>
<feature type="binding site" evidence="2">
    <location>
        <begin position="149"/>
        <end position="150"/>
    </location>
    <ligand>
        <name>glutathione</name>
        <dbReference type="ChEBI" id="CHEBI:57925"/>
    </ligand>
</feature>
<feature type="domain" description="GST C-terminal" evidence="4">
    <location>
        <begin position="176"/>
        <end position="309"/>
    </location>
</feature>
<evidence type="ECO:0000256" key="3">
    <source>
        <dbReference type="PIRSR" id="PIRSR015753-3"/>
    </source>
</evidence>
<accession>A0A1E3PJQ5</accession>
<dbReference type="InterPro" id="IPR040079">
    <property type="entry name" value="Glutathione_S-Trfase"/>
</dbReference>
<dbReference type="Gene3D" id="3.40.30.10">
    <property type="entry name" value="Glutaredoxin"/>
    <property type="match status" value="1"/>
</dbReference>
<dbReference type="Pfam" id="PF13409">
    <property type="entry name" value="GST_N_2"/>
    <property type="match status" value="1"/>
</dbReference>
<dbReference type="InterPro" id="IPR016639">
    <property type="entry name" value="GST_Omega/GSH"/>
</dbReference>
<reference evidence="5 6" key="1">
    <citation type="journal article" date="2016" name="Proc. Natl. Acad. Sci. U.S.A.">
        <title>Comparative genomics of biotechnologically important yeasts.</title>
        <authorList>
            <person name="Riley R."/>
            <person name="Haridas S."/>
            <person name="Wolfe K.H."/>
            <person name="Lopes M.R."/>
            <person name="Hittinger C.T."/>
            <person name="Goeker M."/>
            <person name="Salamov A.A."/>
            <person name="Wisecaver J.H."/>
            <person name="Long T.M."/>
            <person name="Calvey C.H."/>
            <person name="Aerts A.L."/>
            <person name="Barry K.W."/>
            <person name="Choi C."/>
            <person name="Clum A."/>
            <person name="Coughlan A.Y."/>
            <person name="Deshpande S."/>
            <person name="Douglass A.P."/>
            <person name="Hanson S.J."/>
            <person name="Klenk H.-P."/>
            <person name="LaButti K.M."/>
            <person name="Lapidus A."/>
            <person name="Lindquist E.A."/>
            <person name="Lipzen A.M."/>
            <person name="Meier-Kolthoff J.P."/>
            <person name="Ohm R.A."/>
            <person name="Otillar R.P."/>
            <person name="Pangilinan J.L."/>
            <person name="Peng Y."/>
            <person name="Rokas A."/>
            <person name="Rosa C.A."/>
            <person name="Scheuner C."/>
            <person name="Sibirny A.A."/>
            <person name="Slot J.C."/>
            <person name="Stielow J.B."/>
            <person name="Sun H."/>
            <person name="Kurtzman C.P."/>
            <person name="Blackwell M."/>
            <person name="Grigoriev I.V."/>
            <person name="Jeffries T.W."/>
        </authorList>
    </citation>
    <scope>NUCLEOTIDE SEQUENCE [LARGE SCALE GENOMIC DNA]</scope>
    <source>
        <strain evidence="5 6">DSM 6958</strain>
    </source>
</reference>
<evidence type="ECO:0000313" key="5">
    <source>
        <dbReference type="EMBL" id="ODQ65578.1"/>
    </source>
</evidence>
<protein>
    <recommendedName>
        <fullName evidence="4">GST C-terminal domain-containing protein</fullName>
    </recommendedName>
</protein>
<dbReference type="InterPro" id="IPR047047">
    <property type="entry name" value="GST_Omega-like_C"/>
</dbReference>
<dbReference type="InterPro" id="IPR036282">
    <property type="entry name" value="Glutathione-S-Trfase_C_sf"/>
</dbReference>
<dbReference type="PANTHER" id="PTHR32419:SF6">
    <property type="entry name" value="GLUTATHIONE S-TRANSFERASE OMEGA-LIKE 1-RELATED"/>
    <property type="match status" value="1"/>
</dbReference>
<dbReference type="InterPro" id="IPR036249">
    <property type="entry name" value="Thioredoxin-like_sf"/>
</dbReference>
<dbReference type="SFLD" id="SFLDS00019">
    <property type="entry name" value="Glutathione_Transferase_(cytos"/>
    <property type="match status" value="1"/>
</dbReference>
<feature type="binding site" evidence="2">
    <location>
        <position position="95"/>
    </location>
    <ligand>
        <name>glutathione</name>
        <dbReference type="ChEBI" id="CHEBI:57925"/>
    </ligand>
</feature>